<evidence type="ECO:0008006" key="3">
    <source>
        <dbReference type="Google" id="ProtNLM"/>
    </source>
</evidence>
<proteinExistence type="predicted"/>
<evidence type="ECO:0000313" key="1">
    <source>
        <dbReference type="EMBL" id="MBC5621653.1"/>
    </source>
</evidence>
<keyword evidence="2" id="KW-1185">Reference proteome</keyword>
<comment type="caution">
    <text evidence="1">The sequence shown here is derived from an EMBL/GenBank/DDBJ whole genome shotgun (WGS) entry which is preliminary data.</text>
</comment>
<evidence type="ECO:0000313" key="2">
    <source>
        <dbReference type="Proteomes" id="UP000646484"/>
    </source>
</evidence>
<reference evidence="1 2" key="1">
    <citation type="submission" date="2020-08" db="EMBL/GenBank/DDBJ databases">
        <title>Genome public.</title>
        <authorList>
            <person name="Liu C."/>
            <person name="Sun Q."/>
        </authorList>
    </citation>
    <scope>NUCLEOTIDE SEQUENCE [LARGE SCALE GENOMIC DNA]</scope>
    <source>
        <strain evidence="1 2">NSJ-56</strain>
    </source>
</reference>
<name>A0ABR7D131_9BACT</name>
<dbReference type="Proteomes" id="UP000646484">
    <property type="component" value="Unassembled WGS sequence"/>
</dbReference>
<sequence>MIDDIYELAISKYGEGNYIPDKKYDNICLVFRFNSGGYIMYDYNGYAEVYKDDMFIESFGDIQTKAQPTIKTNKELEFD</sequence>
<accession>A0ABR7D131</accession>
<organism evidence="1 2">
    <name type="scientific">Butyricimonas hominis</name>
    <dbReference type="NCBI Taxonomy" id="2763032"/>
    <lineage>
        <taxon>Bacteria</taxon>
        <taxon>Pseudomonadati</taxon>
        <taxon>Bacteroidota</taxon>
        <taxon>Bacteroidia</taxon>
        <taxon>Bacteroidales</taxon>
        <taxon>Odoribacteraceae</taxon>
        <taxon>Butyricimonas</taxon>
    </lineage>
</organism>
<protein>
    <recommendedName>
        <fullName evidence="3">Phage protein</fullName>
    </recommendedName>
</protein>
<gene>
    <name evidence="1" type="ORF">H8S64_11140</name>
</gene>
<dbReference type="EMBL" id="JACOOH010000004">
    <property type="protein sequence ID" value="MBC5621653.1"/>
    <property type="molecule type" value="Genomic_DNA"/>
</dbReference>
<dbReference type="RefSeq" id="WP_186976121.1">
    <property type="nucleotide sequence ID" value="NZ_JACOOH010000004.1"/>
</dbReference>